<dbReference type="Gene3D" id="3.40.630.30">
    <property type="match status" value="1"/>
</dbReference>
<dbReference type="PROSITE" id="PS51186">
    <property type="entry name" value="GNAT"/>
    <property type="match status" value="1"/>
</dbReference>
<keyword evidence="3" id="KW-0808">Transferase</keyword>
<dbReference type="AlphaFoldDB" id="A0A101CYK3"/>
<dbReference type="InterPro" id="IPR016181">
    <property type="entry name" value="Acyl_CoA_acyltransferase"/>
</dbReference>
<protein>
    <submittedName>
        <fullName evidence="3">GNAT family acetyltransferase</fullName>
    </submittedName>
</protein>
<evidence type="ECO:0000313" key="4">
    <source>
        <dbReference type="Proteomes" id="UP000053791"/>
    </source>
</evidence>
<feature type="region of interest" description="Disordered" evidence="1">
    <location>
        <begin position="1"/>
        <end position="26"/>
    </location>
</feature>
<feature type="domain" description="N-acetyltransferase" evidence="2">
    <location>
        <begin position="49"/>
        <end position="193"/>
    </location>
</feature>
<sequence>MTDQRTNAFGQPIGEPVSGDFPRPAPPRTPMRGHYCSVVPLDVEAHAAELFRAFARDADGRNWTYLPYGPFDTEAGFLEWLREIGPKDDPLFHTILDARGVPVGLASYLRIDPASAVIEVGHIHFSPLLQRRPEATEAMFLMMRRVFDELGYRRYEWKCDALNAPSCRAAERLGFTFEGVFRQATHYKGRNRDTAWFAIIDKDWPRIREAFTHWLKPDNFDAEGRQITPLKARQTD</sequence>
<dbReference type="GO" id="GO:0008999">
    <property type="term" value="F:protein-N-terminal-alanine acetyltransferase activity"/>
    <property type="evidence" value="ECO:0007669"/>
    <property type="project" value="TreeGrafter"/>
</dbReference>
<dbReference type="InterPro" id="IPR051908">
    <property type="entry name" value="Ribosomal_N-acetyltransferase"/>
</dbReference>
<dbReference type="PANTHER" id="PTHR43441:SF2">
    <property type="entry name" value="FAMILY ACETYLTRANSFERASE, PUTATIVE (AFU_ORTHOLOGUE AFUA_7G00850)-RELATED"/>
    <property type="match status" value="1"/>
</dbReference>
<dbReference type="Proteomes" id="UP000053791">
    <property type="component" value="Unassembled WGS sequence"/>
</dbReference>
<dbReference type="GO" id="GO:0005737">
    <property type="term" value="C:cytoplasm"/>
    <property type="evidence" value="ECO:0007669"/>
    <property type="project" value="TreeGrafter"/>
</dbReference>
<accession>A0A101CYK3</accession>
<proteinExistence type="predicted"/>
<evidence type="ECO:0000313" key="3">
    <source>
        <dbReference type="EMBL" id="KUJ85763.1"/>
    </source>
</evidence>
<dbReference type="SUPFAM" id="SSF55729">
    <property type="entry name" value="Acyl-CoA N-acyltransferases (Nat)"/>
    <property type="match status" value="1"/>
</dbReference>
<dbReference type="OrthoDB" id="5295305at2"/>
<dbReference type="STRING" id="1685379.AVO45_01910"/>
<organism evidence="3 4">
    <name type="scientific">Ruegeria marisrubri</name>
    <dbReference type="NCBI Taxonomy" id="1685379"/>
    <lineage>
        <taxon>Bacteria</taxon>
        <taxon>Pseudomonadati</taxon>
        <taxon>Pseudomonadota</taxon>
        <taxon>Alphaproteobacteria</taxon>
        <taxon>Rhodobacterales</taxon>
        <taxon>Roseobacteraceae</taxon>
        <taxon>Ruegeria</taxon>
    </lineage>
</organism>
<dbReference type="FunFam" id="3.40.630.30:FF:000047">
    <property type="entry name" value="Acetyltransferase, GNAT family"/>
    <property type="match status" value="1"/>
</dbReference>
<evidence type="ECO:0000256" key="1">
    <source>
        <dbReference type="SAM" id="MobiDB-lite"/>
    </source>
</evidence>
<dbReference type="PANTHER" id="PTHR43441">
    <property type="entry name" value="RIBOSOMAL-PROTEIN-SERINE ACETYLTRANSFERASE"/>
    <property type="match status" value="1"/>
</dbReference>
<comment type="caution">
    <text evidence="3">The sequence shown here is derived from an EMBL/GenBank/DDBJ whole genome shotgun (WGS) entry which is preliminary data.</text>
</comment>
<dbReference type="Pfam" id="PF13302">
    <property type="entry name" value="Acetyltransf_3"/>
    <property type="match status" value="1"/>
</dbReference>
<dbReference type="InterPro" id="IPR000182">
    <property type="entry name" value="GNAT_dom"/>
</dbReference>
<keyword evidence="4" id="KW-1185">Reference proteome</keyword>
<dbReference type="RefSeq" id="WP_068343974.1">
    <property type="nucleotide sequence ID" value="NZ_LQBQ01000001.1"/>
</dbReference>
<name>A0A101CYK3_9RHOB</name>
<gene>
    <name evidence="3" type="ORF">AVO45_01910</name>
</gene>
<dbReference type="GO" id="GO:1990189">
    <property type="term" value="F:protein N-terminal-serine acetyltransferase activity"/>
    <property type="evidence" value="ECO:0007669"/>
    <property type="project" value="TreeGrafter"/>
</dbReference>
<reference evidence="3 4" key="1">
    <citation type="submission" date="2015-12" db="EMBL/GenBank/DDBJ databases">
        <authorList>
            <person name="Shamseldin A."/>
            <person name="Moawad H."/>
            <person name="Abd El-Rahim W.M."/>
            <person name="Sadowsky M.J."/>
        </authorList>
    </citation>
    <scope>NUCLEOTIDE SEQUENCE [LARGE SCALE GENOMIC DNA]</scope>
    <source>
        <strain evidence="3 4">ZGT118</strain>
    </source>
</reference>
<dbReference type="EMBL" id="LQBQ01000001">
    <property type="protein sequence ID" value="KUJ85763.1"/>
    <property type="molecule type" value="Genomic_DNA"/>
</dbReference>
<evidence type="ECO:0000259" key="2">
    <source>
        <dbReference type="PROSITE" id="PS51186"/>
    </source>
</evidence>